<evidence type="ECO:0000313" key="3">
    <source>
        <dbReference type="Proteomes" id="UP000193804"/>
    </source>
</evidence>
<dbReference type="RefSeq" id="WP_085517869.1">
    <property type="nucleotide sequence ID" value="NZ_FXAW01000005.1"/>
</dbReference>
<keyword evidence="1" id="KW-0812">Transmembrane</keyword>
<feature type="transmembrane region" description="Helical" evidence="1">
    <location>
        <begin position="89"/>
        <end position="109"/>
    </location>
</feature>
<name>A0A1X7KGE4_9BACT</name>
<feature type="transmembrane region" description="Helical" evidence="1">
    <location>
        <begin position="129"/>
        <end position="146"/>
    </location>
</feature>
<dbReference type="OrthoDB" id="594989at2"/>
<feature type="transmembrane region" description="Helical" evidence="1">
    <location>
        <begin position="7"/>
        <end position="26"/>
    </location>
</feature>
<gene>
    <name evidence="2" type="ORF">SAMN05661096_02709</name>
</gene>
<feature type="transmembrane region" description="Helical" evidence="1">
    <location>
        <begin position="61"/>
        <end position="82"/>
    </location>
</feature>
<organism evidence="2 3">
    <name type="scientific">Marivirga sericea</name>
    <dbReference type="NCBI Taxonomy" id="1028"/>
    <lineage>
        <taxon>Bacteria</taxon>
        <taxon>Pseudomonadati</taxon>
        <taxon>Bacteroidota</taxon>
        <taxon>Cytophagia</taxon>
        <taxon>Cytophagales</taxon>
        <taxon>Marivirgaceae</taxon>
        <taxon>Marivirga</taxon>
    </lineage>
</organism>
<dbReference type="Proteomes" id="UP000193804">
    <property type="component" value="Unassembled WGS sequence"/>
</dbReference>
<reference evidence="3" key="1">
    <citation type="submission" date="2017-04" db="EMBL/GenBank/DDBJ databases">
        <authorList>
            <person name="Varghese N."/>
            <person name="Submissions S."/>
        </authorList>
    </citation>
    <scope>NUCLEOTIDE SEQUENCE [LARGE SCALE GENOMIC DNA]</scope>
    <source>
        <strain evidence="3">DSM 4125</strain>
    </source>
</reference>
<keyword evidence="1" id="KW-0472">Membrane</keyword>
<dbReference type="InterPro" id="IPR025635">
    <property type="entry name" value="DUF4293"/>
</dbReference>
<dbReference type="EMBL" id="FXAW01000005">
    <property type="protein sequence ID" value="SMG40044.1"/>
    <property type="molecule type" value="Genomic_DNA"/>
</dbReference>
<proteinExistence type="predicted"/>
<evidence type="ECO:0000256" key="1">
    <source>
        <dbReference type="SAM" id="Phobius"/>
    </source>
</evidence>
<dbReference type="Pfam" id="PF14126">
    <property type="entry name" value="DUF4293"/>
    <property type="match status" value="1"/>
</dbReference>
<dbReference type="STRING" id="1028.SAMN05661096_02709"/>
<sequence>MIQRIQTVFLLIVGLNMLVFLFAPLWQKVDTNLGASYTLTAFYLETVTSPEEGVKNEFMPYAIPGILGLLSVCVAFIAIGMYKKRMRQIMLSTLNSLLIGTALGLSAYWSTQADGNILPGIQGSYSYGLFLPAIALVFNSLAVRFIRKDERLVRSMDRLR</sequence>
<protein>
    <submittedName>
        <fullName evidence="2">Uncharacterized protein</fullName>
    </submittedName>
</protein>
<accession>A0A1X7KGE4</accession>
<keyword evidence="1" id="KW-1133">Transmembrane helix</keyword>
<evidence type="ECO:0000313" key="2">
    <source>
        <dbReference type="EMBL" id="SMG40044.1"/>
    </source>
</evidence>
<dbReference type="AlphaFoldDB" id="A0A1X7KGE4"/>
<keyword evidence="3" id="KW-1185">Reference proteome</keyword>